<name>A0ABQ8RYS0_PERAM</name>
<proteinExistence type="predicted"/>
<dbReference type="EMBL" id="JAJSOF020000039">
    <property type="protein sequence ID" value="KAJ4426896.1"/>
    <property type="molecule type" value="Genomic_DNA"/>
</dbReference>
<sequence length="99" mass="11850">MGKIRRQDFLEKVAWELVKLQMERTFIPQVPIEIRRRGRLLLGIGEQEDPLPTERRSTLGRCYECGRSRNKSTRKWCHKCQKWVCKDHLKEVCSSCFNK</sequence>
<evidence type="ECO:0000313" key="2">
    <source>
        <dbReference type="Proteomes" id="UP001148838"/>
    </source>
</evidence>
<accession>A0ABQ8RYS0</accession>
<dbReference type="SUPFAM" id="SSF57903">
    <property type="entry name" value="FYVE/PHD zinc finger"/>
    <property type="match status" value="1"/>
</dbReference>
<organism evidence="1 2">
    <name type="scientific">Periplaneta americana</name>
    <name type="common">American cockroach</name>
    <name type="synonym">Blatta americana</name>
    <dbReference type="NCBI Taxonomy" id="6978"/>
    <lineage>
        <taxon>Eukaryota</taxon>
        <taxon>Metazoa</taxon>
        <taxon>Ecdysozoa</taxon>
        <taxon>Arthropoda</taxon>
        <taxon>Hexapoda</taxon>
        <taxon>Insecta</taxon>
        <taxon>Pterygota</taxon>
        <taxon>Neoptera</taxon>
        <taxon>Polyneoptera</taxon>
        <taxon>Dictyoptera</taxon>
        <taxon>Blattodea</taxon>
        <taxon>Blattoidea</taxon>
        <taxon>Blattidae</taxon>
        <taxon>Blattinae</taxon>
        <taxon>Periplaneta</taxon>
    </lineage>
</organism>
<keyword evidence="2" id="KW-1185">Reference proteome</keyword>
<reference evidence="1 2" key="1">
    <citation type="journal article" date="2022" name="Allergy">
        <title>Genome assembly and annotation of Periplaneta americana reveal a comprehensive cockroach allergen profile.</title>
        <authorList>
            <person name="Wang L."/>
            <person name="Xiong Q."/>
            <person name="Saelim N."/>
            <person name="Wang L."/>
            <person name="Nong W."/>
            <person name="Wan A.T."/>
            <person name="Shi M."/>
            <person name="Liu X."/>
            <person name="Cao Q."/>
            <person name="Hui J.H.L."/>
            <person name="Sookrung N."/>
            <person name="Leung T.F."/>
            <person name="Tungtrongchitr A."/>
            <person name="Tsui S.K.W."/>
        </authorList>
    </citation>
    <scope>NUCLEOTIDE SEQUENCE [LARGE SCALE GENOMIC DNA]</scope>
    <source>
        <strain evidence="1">PWHHKU_190912</strain>
    </source>
</reference>
<protein>
    <recommendedName>
        <fullName evidence="3">PiggyBac transposable element-derived protein 4 C-terminal zinc-ribbon domain-containing protein</fullName>
    </recommendedName>
</protein>
<evidence type="ECO:0000313" key="1">
    <source>
        <dbReference type="EMBL" id="KAJ4426896.1"/>
    </source>
</evidence>
<gene>
    <name evidence="1" type="ORF">ANN_26695</name>
</gene>
<comment type="caution">
    <text evidence="1">The sequence shown here is derived from an EMBL/GenBank/DDBJ whole genome shotgun (WGS) entry which is preliminary data.</text>
</comment>
<evidence type="ECO:0008006" key="3">
    <source>
        <dbReference type="Google" id="ProtNLM"/>
    </source>
</evidence>
<dbReference type="Proteomes" id="UP001148838">
    <property type="component" value="Unassembled WGS sequence"/>
</dbReference>
<dbReference type="InterPro" id="IPR011011">
    <property type="entry name" value="Znf_FYVE_PHD"/>
</dbReference>